<comment type="caution">
    <text evidence="2">The sequence shown here is derived from an EMBL/GenBank/DDBJ whole genome shotgun (WGS) entry which is preliminary data.</text>
</comment>
<dbReference type="OrthoDB" id="4590524at2759"/>
<protein>
    <submittedName>
        <fullName evidence="2">Uncharacterized protein</fullName>
    </submittedName>
</protein>
<evidence type="ECO:0000256" key="1">
    <source>
        <dbReference type="SAM" id="MobiDB-lite"/>
    </source>
</evidence>
<feature type="compositionally biased region" description="Pro residues" evidence="1">
    <location>
        <begin position="32"/>
        <end position="47"/>
    </location>
</feature>
<accession>A0A2K0SXG9</accession>
<reference evidence="2 3" key="1">
    <citation type="submission" date="2017-02" db="EMBL/GenBank/DDBJ databases">
        <title>Genomes of Trichoderma spp. with biocontrol activity.</title>
        <authorList>
            <person name="Gardiner D."/>
            <person name="Kazan K."/>
            <person name="Vos C."/>
            <person name="Harvey P."/>
        </authorList>
    </citation>
    <scope>NUCLEOTIDE SEQUENCE [LARGE SCALE GENOMIC DNA]</scope>
    <source>
        <strain evidence="2 3">A5MH</strain>
    </source>
</reference>
<evidence type="ECO:0000313" key="3">
    <source>
        <dbReference type="Proteomes" id="UP000236546"/>
    </source>
</evidence>
<proteinExistence type="predicted"/>
<feature type="region of interest" description="Disordered" evidence="1">
    <location>
        <begin position="134"/>
        <end position="155"/>
    </location>
</feature>
<feature type="compositionally biased region" description="Low complexity" evidence="1">
    <location>
        <begin position="22"/>
        <end position="31"/>
    </location>
</feature>
<feature type="compositionally biased region" description="Low complexity" evidence="1">
    <location>
        <begin position="48"/>
        <end position="58"/>
    </location>
</feature>
<dbReference type="Proteomes" id="UP000236546">
    <property type="component" value="Unassembled WGS sequence"/>
</dbReference>
<name>A0A2K0SXG9_9HYPO</name>
<dbReference type="EMBL" id="MTYH01000115">
    <property type="protein sequence ID" value="PNP37971.1"/>
    <property type="molecule type" value="Genomic_DNA"/>
</dbReference>
<sequence length="244" mass="25396">MSEMSDANNDKIVVVPQRNNLPSPLTPRSRSPSPPPPDTDPAPPPAATPAVAAAIRPSRGLAAGDDAFPSIVADDENDENELPPSYEISTLPRPSDAHVHITVRSNTSASSLPSLTAGPGSINTQGYVLTAPMSHQTASSRHSGSHSHHEHNDQDPITFYGVEDPWKTGAASPTAMDAAFPSAAASAVPTVEGAAAAITKVFASRTMEAGSARFTEAGSALPKQGTAVLSQCRQQQRHGRRGCR</sequence>
<gene>
    <name evidence="2" type="ORF">TGAMA5MH_10070</name>
</gene>
<organism evidence="2 3">
    <name type="scientific">Trichoderma gamsii</name>
    <dbReference type="NCBI Taxonomy" id="398673"/>
    <lineage>
        <taxon>Eukaryota</taxon>
        <taxon>Fungi</taxon>
        <taxon>Dikarya</taxon>
        <taxon>Ascomycota</taxon>
        <taxon>Pezizomycotina</taxon>
        <taxon>Sordariomycetes</taxon>
        <taxon>Hypocreomycetidae</taxon>
        <taxon>Hypocreales</taxon>
        <taxon>Hypocreaceae</taxon>
        <taxon>Trichoderma</taxon>
    </lineage>
</organism>
<evidence type="ECO:0000313" key="2">
    <source>
        <dbReference type="EMBL" id="PNP37971.1"/>
    </source>
</evidence>
<feature type="region of interest" description="Disordered" evidence="1">
    <location>
        <begin position="1"/>
        <end position="94"/>
    </location>
</feature>
<dbReference type="AlphaFoldDB" id="A0A2K0SXG9"/>